<sequence>MLAEGFLRILRYREERKFASASKQHKTQAHAHHTDPLNSALSNSTDVWTDSAEAGPKQEELDCTHARGLRVLPQGATGLSIPGCSPVLALDSDFALCLDSCSLLDQYPDLQVADSGLFYHNPLRAAMTQRRSHTLPNAPEFCAAQQEMQGEPLLSIPDQGYLVMGASVNVSLDLPGSGLEPMSNSVLNGLLDKQLEEVYLQHLTENLARCSSNIGNSLLHGLVPPPQPSSEPRGPDSLEAGLEEGSGEDSDRKISYLSTQNLPPCSSNFSSPVLRISEAESTHLQ</sequence>
<gene>
    <name evidence="2" type="ORF">FSCOSCO3_A032678</name>
</gene>
<feature type="compositionally biased region" description="Polar residues" evidence="1">
    <location>
        <begin position="36"/>
        <end position="48"/>
    </location>
</feature>
<name>A0AAV1PR41_SCOSC</name>
<proteinExistence type="predicted"/>
<dbReference type="Pfam" id="PF15133">
    <property type="entry name" value="TASL"/>
    <property type="match status" value="1"/>
</dbReference>
<feature type="compositionally biased region" description="Low complexity" evidence="1">
    <location>
        <begin position="230"/>
        <end position="240"/>
    </location>
</feature>
<evidence type="ECO:0000313" key="3">
    <source>
        <dbReference type="Proteomes" id="UP001314229"/>
    </source>
</evidence>
<dbReference type="EMBL" id="CAWUFR010000250">
    <property type="protein sequence ID" value="CAK6974198.1"/>
    <property type="molecule type" value="Genomic_DNA"/>
</dbReference>
<evidence type="ECO:0000256" key="1">
    <source>
        <dbReference type="SAM" id="MobiDB-lite"/>
    </source>
</evidence>
<dbReference type="Proteomes" id="UP001314229">
    <property type="component" value="Unassembled WGS sequence"/>
</dbReference>
<feature type="region of interest" description="Disordered" evidence="1">
    <location>
        <begin position="219"/>
        <end position="285"/>
    </location>
</feature>
<reference evidence="2 3" key="1">
    <citation type="submission" date="2024-01" db="EMBL/GenBank/DDBJ databases">
        <authorList>
            <person name="Alioto T."/>
            <person name="Alioto T."/>
            <person name="Gomez Garrido J."/>
        </authorList>
    </citation>
    <scope>NUCLEOTIDE SEQUENCE [LARGE SCALE GENOMIC DNA]</scope>
</reference>
<dbReference type="GO" id="GO:0034121">
    <property type="term" value="P:regulation of toll-like receptor signaling pathway"/>
    <property type="evidence" value="ECO:0007669"/>
    <property type="project" value="InterPro"/>
</dbReference>
<dbReference type="PANTHER" id="PTHR14889">
    <property type="entry name" value="RCG36411"/>
    <property type="match status" value="1"/>
</dbReference>
<protein>
    <submittedName>
        <fullName evidence="2">Uncharacterized protein si:dkey-237j10.2</fullName>
    </submittedName>
</protein>
<dbReference type="AlphaFoldDB" id="A0AAV1PR41"/>
<evidence type="ECO:0000313" key="2">
    <source>
        <dbReference type="EMBL" id="CAK6974198.1"/>
    </source>
</evidence>
<accession>A0AAV1PR41</accession>
<feature type="region of interest" description="Disordered" evidence="1">
    <location>
        <begin position="21"/>
        <end position="54"/>
    </location>
</feature>
<dbReference type="PANTHER" id="PTHR14889:SF2">
    <property type="entry name" value="GENE 6377-RELATED"/>
    <property type="match status" value="1"/>
</dbReference>
<keyword evidence="3" id="KW-1185">Reference proteome</keyword>
<organism evidence="2 3">
    <name type="scientific">Scomber scombrus</name>
    <name type="common">Atlantic mackerel</name>
    <name type="synonym">Scomber vernalis</name>
    <dbReference type="NCBI Taxonomy" id="13677"/>
    <lineage>
        <taxon>Eukaryota</taxon>
        <taxon>Metazoa</taxon>
        <taxon>Chordata</taxon>
        <taxon>Craniata</taxon>
        <taxon>Vertebrata</taxon>
        <taxon>Euteleostomi</taxon>
        <taxon>Actinopterygii</taxon>
        <taxon>Neopterygii</taxon>
        <taxon>Teleostei</taxon>
        <taxon>Neoteleostei</taxon>
        <taxon>Acanthomorphata</taxon>
        <taxon>Pelagiaria</taxon>
        <taxon>Scombriformes</taxon>
        <taxon>Scombridae</taxon>
        <taxon>Scomber</taxon>
    </lineage>
</organism>
<feature type="compositionally biased region" description="Polar residues" evidence="1">
    <location>
        <begin position="256"/>
        <end position="271"/>
    </location>
</feature>
<comment type="caution">
    <text evidence="2">The sequence shown here is derived from an EMBL/GenBank/DDBJ whole genome shotgun (WGS) entry which is preliminary data.</text>
</comment>
<dbReference type="InterPro" id="IPR027869">
    <property type="entry name" value="TASL"/>
</dbReference>